<evidence type="ECO:0000256" key="1">
    <source>
        <dbReference type="SAM" id="MobiDB-lite"/>
    </source>
</evidence>
<feature type="region of interest" description="Disordered" evidence="1">
    <location>
        <begin position="71"/>
        <end position="158"/>
    </location>
</feature>
<gene>
    <name evidence="2" type="ORF">HPHI1048_LOCUS14055</name>
</gene>
<proteinExistence type="predicted"/>
<organism evidence="2">
    <name type="scientific">Hanusia phi</name>
    <dbReference type="NCBI Taxonomy" id="3032"/>
    <lineage>
        <taxon>Eukaryota</taxon>
        <taxon>Cryptophyceae</taxon>
        <taxon>Pyrenomonadales</taxon>
        <taxon>Geminigeraceae</taxon>
        <taxon>Hanusia</taxon>
    </lineage>
</organism>
<dbReference type="AlphaFoldDB" id="A0A7S0EP20"/>
<accession>A0A7S0EP20</accession>
<sequence length="203" mass="23097">MDEEDMQLLRSKGVKKIADFHRIADVKSLQLPPVTEVKMRELLAGLGKDARTENVLSRVRKSLDALMSFLPLYPSGSTAKETNHERDAEEEKEKQTAASKRKRGSKELRGDESEDREAEQTSKRSSRGSRQKEQNGALPRRASRSSFQSSRGGQAQVLVKEEAVFEMSLRPKRFKKGFYSLKDIEDKAWKRGRGTRDDPVMLD</sequence>
<reference evidence="2" key="1">
    <citation type="submission" date="2021-01" db="EMBL/GenBank/DDBJ databases">
        <authorList>
            <person name="Corre E."/>
            <person name="Pelletier E."/>
            <person name="Niang G."/>
            <person name="Scheremetjew M."/>
            <person name="Finn R."/>
            <person name="Kale V."/>
            <person name="Holt S."/>
            <person name="Cochrane G."/>
            <person name="Meng A."/>
            <person name="Brown T."/>
            <person name="Cohen L."/>
        </authorList>
    </citation>
    <scope>NUCLEOTIDE SEQUENCE</scope>
    <source>
        <strain evidence="2">CCMP325</strain>
    </source>
</reference>
<dbReference type="EMBL" id="HBEO01020767">
    <property type="protein sequence ID" value="CAD8490710.1"/>
    <property type="molecule type" value="Transcribed_RNA"/>
</dbReference>
<evidence type="ECO:0000313" key="2">
    <source>
        <dbReference type="EMBL" id="CAD8490710.1"/>
    </source>
</evidence>
<protein>
    <submittedName>
        <fullName evidence="2">Uncharacterized protein</fullName>
    </submittedName>
</protein>
<feature type="compositionally biased region" description="Basic and acidic residues" evidence="1">
    <location>
        <begin position="81"/>
        <end position="95"/>
    </location>
</feature>
<name>A0A7S0EP20_9CRYP</name>
<feature type="compositionally biased region" description="Low complexity" evidence="1">
    <location>
        <begin position="144"/>
        <end position="156"/>
    </location>
</feature>